<comment type="caution">
    <text evidence="1">The sequence shown here is derived from an EMBL/GenBank/DDBJ whole genome shotgun (WGS) entry which is preliminary data.</text>
</comment>
<proteinExistence type="predicted"/>
<gene>
    <name evidence="1" type="ORF">F5147DRAFT_562725</name>
</gene>
<dbReference type="EMBL" id="JABBWM010000001">
    <property type="protein sequence ID" value="KAG2121043.1"/>
    <property type="molecule type" value="Genomic_DNA"/>
</dbReference>
<name>A0A9P7FKD6_9AGAM</name>
<protein>
    <submittedName>
        <fullName evidence="1">Uncharacterized protein</fullName>
    </submittedName>
</protein>
<dbReference type="RefSeq" id="XP_041300419.1">
    <property type="nucleotide sequence ID" value="XM_041430638.1"/>
</dbReference>
<evidence type="ECO:0000313" key="2">
    <source>
        <dbReference type="Proteomes" id="UP000823399"/>
    </source>
</evidence>
<evidence type="ECO:0000313" key="1">
    <source>
        <dbReference type="EMBL" id="KAG2121043.1"/>
    </source>
</evidence>
<organism evidence="1 2">
    <name type="scientific">Suillus discolor</name>
    <dbReference type="NCBI Taxonomy" id="1912936"/>
    <lineage>
        <taxon>Eukaryota</taxon>
        <taxon>Fungi</taxon>
        <taxon>Dikarya</taxon>
        <taxon>Basidiomycota</taxon>
        <taxon>Agaricomycotina</taxon>
        <taxon>Agaricomycetes</taxon>
        <taxon>Agaricomycetidae</taxon>
        <taxon>Boletales</taxon>
        <taxon>Suillineae</taxon>
        <taxon>Suillaceae</taxon>
        <taxon>Suillus</taxon>
    </lineage>
</organism>
<reference evidence="1" key="1">
    <citation type="journal article" date="2020" name="New Phytol.">
        <title>Comparative genomics reveals dynamic genome evolution in host specialist ectomycorrhizal fungi.</title>
        <authorList>
            <person name="Lofgren L.A."/>
            <person name="Nguyen N.H."/>
            <person name="Vilgalys R."/>
            <person name="Ruytinx J."/>
            <person name="Liao H.L."/>
            <person name="Branco S."/>
            <person name="Kuo A."/>
            <person name="LaButti K."/>
            <person name="Lipzen A."/>
            <person name="Andreopoulos W."/>
            <person name="Pangilinan J."/>
            <person name="Riley R."/>
            <person name="Hundley H."/>
            <person name="Na H."/>
            <person name="Barry K."/>
            <person name="Grigoriev I.V."/>
            <person name="Stajich J.E."/>
            <person name="Kennedy P.G."/>
        </authorList>
    </citation>
    <scope>NUCLEOTIDE SEQUENCE</scope>
    <source>
        <strain evidence="1">FC423</strain>
    </source>
</reference>
<keyword evidence="2" id="KW-1185">Reference proteome</keyword>
<dbReference type="GeneID" id="64692897"/>
<sequence length="263" mass="29939">MPTLRSALQALNVDVESFDPQDDDPLICPACHKLMKTPQGITAHLQTAKSCQWYKKGKLRELTLPGRFGEEVMAREVDEQMVLPRQEPELDPMEVVEEYGQHMYNLIPPNDEDHIGRNCGEGSYHDAQQETGEGEEDVHIIEEHLLVGRVIRVDETLHQLWRRRFGEEKAEGEDVDMDDTSQLSSSYNTFSSFASELDWRVAHWAVSEGIGHKSFDRLMNIPSVSLTKEGSKGDLRNIRNSIRGTWICTTTMEGFSHAICRQV</sequence>
<dbReference type="OrthoDB" id="2676001at2759"/>
<dbReference type="Proteomes" id="UP000823399">
    <property type="component" value="Unassembled WGS sequence"/>
</dbReference>
<accession>A0A9P7FKD6</accession>
<dbReference type="AlphaFoldDB" id="A0A9P7FKD6"/>